<sequence length="106" mass="11843">MGFFTFSPTNLNSMSGSYFLPRIMIALLVPLTLASFAPTTSHPELGTDVGPLVKSKKPQVYRSSDVSTQAAMEEAQKAREIVRIQATRRGQKLYLKRKEEGDQHSR</sequence>
<keyword evidence="1" id="KW-0732">Signal</keyword>
<feature type="signal peptide" evidence="1">
    <location>
        <begin position="1"/>
        <end position="34"/>
    </location>
</feature>
<dbReference type="Proteomes" id="UP000799767">
    <property type="component" value="Unassembled WGS sequence"/>
</dbReference>
<name>A0A6A6PID9_9PEZI</name>
<dbReference type="RefSeq" id="XP_033585597.1">
    <property type="nucleotide sequence ID" value="XM_033738429.1"/>
</dbReference>
<evidence type="ECO:0000313" key="3">
    <source>
        <dbReference type="Proteomes" id="UP000799767"/>
    </source>
</evidence>
<keyword evidence="3" id="KW-1185">Reference proteome</keyword>
<organism evidence="2 3">
    <name type="scientific">Neohortaea acidophila</name>
    <dbReference type="NCBI Taxonomy" id="245834"/>
    <lineage>
        <taxon>Eukaryota</taxon>
        <taxon>Fungi</taxon>
        <taxon>Dikarya</taxon>
        <taxon>Ascomycota</taxon>
        <taxon>Pezizomycotina</taxon>
        <taxon>Dothideomycetes</taxon>
        <taxon>Dothideomycetidae</taxon>
        <taxon>Mycosphaerellales</taxon>
        <taxon>Teratosphaeriaceae</taxon>
        <taxon>Neohortaea</taxon>
    </lineage>
</organism>
<accession>A0A6A6PID9</accession>
<evidence type="ECO:0000256" key="1">
    <source>
        <dbReference type="SAM" id="SignalP"/>
    </source>
</evidence>
<dbReference type="AlphaFoldDB" id="A0A6A6PID9"/>
<dbReference type="EMBL" id="MU001642">
    <property type="protein sequence ID" value="KAF2479027.1"/>
    <property type="molecule type" value="Genomic_DNA"/>
</dbReference>
<feature type="chain" id="PRO_5025481496" evidence="1">
    <location>
        <begin position="35"/>
        <end position="106"/>
    </location>
</feature>
<reference evidence="2" key="1">
    <citation type="journal article" date="2020" name="Stud. Mycol.">
        <title>101 Dothideomycetes genomes: a test case for predicting lifestyles and emergence of pathogens.</title>
        <authorList>
            <person name="Haridas S."/>
            <person name="Albert R."/>
            <person name="Binder M."/>
            <person name="Bloem J."/>
            <person name="Labutti K."/>
            <person name="Salamov A."/>
            <person name="Andreopoulos B."/>
            <person name="Baker S."/>
            <person name="Barry K."/>
            <person name="Bills G."/>
            <person name="Bluhm B."/>
            <person name="Cannon C."/>
            <person name="Castanera R."/>
            <person name="Culley D."/>
            <person name="Daum C."/>
            <person name="Ezra D."/>
            <person name="Gonzalez J."/>
            <person name="Henrissat B."/>
            <person name="Kuo A."/>
            <person name="Liang C."/>
            <person name="Lipzen A."/>
            <person name="Lutzoni F."/>
            <person name="Magnuson J."/>
            <person name="Mondo S."/>
            <person name="Nolan M."/>
            <person name="Ohm R."/>
            <person name="Pangilinan J."/>
            <person name="Park H.-J."/>
            <person name="Ramirez L."/>
            <person name="Alfaro M."/>
            <person name="Sun H."/>
            <person name="Tritt A."/>
            <person name="Yoshinaga Y."/>
            <person name="Zwiers L.-H."/>
            <person name="Turgeon B."/>
            <person name="Goodwin S."/>
            <person name="Spatafora J."/>
            <person name="Crous P."/>
            <person name="Grigoriev I."/>
        </authorList>
    </citation>
    <scope>NUCLEOTIDE SEQUENCE</scope>
    <source>
        <strain evidence="2">CBS 113389</strain>
    </source>
</reference>
<gene>
    <name evidence="2" type="ORF">BDY17DRAFT_47592</name>
</gene>
<proteinExistence type="predicted"/>
<dbReference type="GeneID" id="54479431"/>
<evidence type="ECO:0000313" key="2">
    <source>
        <dbReference type="EMBL" id="KAF2479027.1"/>
    </source>
</evidence>
<protein>
    <submittedName>
        <fullName evidence="2">Uncharacterized protein</fullName>
    </submittedName>
</protein>